<dbReference type="EMBL" id="HBUE01060026">
    <property type="protein sequence ID" value="CAG6468186.1"/>
    <property type="molecule type" value="Transcribed_RNA"/>
</dbReference>
<keyword evidence="7" id="KW-0812">Transmembrane</keyword>
<sequence length="349" mass="39514">MRACWYQTFYQRFFSRDITIKMNLNRCTQCGIERCGPTENIDPKNIQLIKELGRGAFGCVFEAKWRASNLVPQIPWYPCSCINPQNDSTVAVGGSTVAVKYMEKHSNEDTCNFLREICALSSMNHTNIVELYGGGQTDSHYFLVMELAEGSLRNVLSKGPITSGKGLSYLRQSAEGLHFLHMNNMIHRDIKPENLLIFHKGETIKLGDFGLVSDNYLTRTAAGTDLYMDPQAIKTNKCNYKSDIYSWAVTIWEMFSGKSPTWNRQKRRPVIPKSWPKKVQVLILLCLSHDEDSIMSMDDVIKFYNYGPNENSENYSNVQTGSDLSKYFIGGGFAAGLVVAIIMAFHSLR</sequence>
<dbReference type="InterPro" id="IPR008271">
    <property type="entry name" value="Ser/Thr_kinase_AS"/>
</dbReference>
<dbReference type="GO" id="GO:0007254">
    <property type="term" value="P:JNK cascade"/>
    <property type="evidence" value="ECO:0007669"/>
    <property type="project" value="TreeGrafter"/>
</dbReference>
<feature type="transmembrane region" description="Helical" evidence="7">
    <location>
        <begin position="327"/>
        <end position="348"/>
    </location>
</feature>
<accession>A0A8D8BAP5</accession>
<keyword evidence="5 9" id="KW-0418">Kinase</keyword>
<dbReference type="AlphaFoldDB" id="A0A8D8BAP5"/>
<dbReference type="SUPFAM" id="SSF56112">
    <property type="entry name" value="Protein kinase-like (PK-like)"/>
    <property type="match status" value="1"/>
</dbReference>
<dbReference type="Gene3D" id="1.10.510.10">
    <property type="entry name" value="Transferase(Phosphotransferase) domain 1"/>
    <property type="match status" value="1"/>
</dbReference>
<dbReference type="PROSITE" id="PS50011">
    <property type="entry name" value="PROTEIN_KINASE_DOM"/>
    <property type="match status" value="1"/>
</dbReference>
<dbReference type="PANTHER" id="PTHR46716">
    <property type="entry name" value="MITOGEN-ACTIVATED PROTEIN KINASE KINASE KINASE 7"/>
    <property type="match status" value="1"/>
</dbReference>
<dbReference type="PANTHER" id="PTHR46716:SF1">
    <property type="entry name" value="MITOGEN-ACTIVATED PROTEIN KINASE KINASE KINASE 7"/>
    <property type="match status" value="1"/>
</dbReference>
<reference evidence="9" key="1">
    <citation type="submission" date="2021-05" db="EMBL/GenBank/DDBJ databases">
        <authorList>
            <person name="Alioto T."/>
            <person name="Alioto T."/>
            <person name="Gomez Garrido J."/>
        </authorList>
    </citation>
    <scope>NUCLEOTIDE SEQUENCE</scope>
</reference>
<evidence type="ECO:0000256" key="1">
    <source>
        <dbReference type="ARBA" id="ARBA00006529"/>
    </source>
</evidence>
<keyword evidence="4" id="KW-0547">Nucleotide-binding</keyword>
<evidence type="ECO:0000256" key="2">
    <source>
        <dbReference type="ARBA" id="ARBA00022527"/>
    </source>
</evidence>
<dbReference type="Pfam" id="PF00069">
    <property type="entry name" value="Pkinase"/>
    <property type="match status" value="1"/>
</dbReference>
<dbReference type="GO" id="GO:0006955">
    <property type="term" value="P:immune response"/>
    <property type="evidence" value="ECO:0007669"/>
    <property type="project" value="TreeGrafter"/>
</dbReference>
<keyword evidence="7" id="KW-1133">Transmembrane helix</keyword>
<proteinExistence type="inferred from homology"/>
<keyword evidence="7" id="KW-0472">Membrane</keyword>
<evidence type="ECO:0000313" key="9">
    <source>
        <dbReference type="EMBL" id="CAG6468186.1"/>
    </source>
</evidence>
<keyword evidence="2" id="KW-0723">Serine/threonine-protein kinase</keyword>
<comment type="similarity">
    <text evidence="1">Belongs to the protein kinase superfamily. STE Ser/Thr protein kinase family. MAP kinase kinase kinase subfamily.</text>
</comment>
<dbReference type="GO" id="GO:0043123">
    <property type="term" value="P:positive regulation of canonical NF-kappaB signal transduction"/>
    <property type="evidence" value="ECO:0007669"/>
    <property type="project" value="TreeGrafter"/>
</dbReference>
<dbReference type="PROSITE" id="PS00108">
    <property type="entry name" value="PROTEIN_KINASE_ST"/>
    <property type="match status" value="1"/>
</dbReference>
<evidence type="ECO:0000256" key="5">
    <source>
        <dbReference type="ARBA" id="ARBA00022777"/>
    </source>
</evidence>
<dbReference type="GO" id="GO:0005524">
    <property type="term" value="F:ATP binding"/>
    <property type="evidence" value="ECO:0007669"/>
    <property type="project" value="UniProtKB-KW"/>
</dbReference>
<evidence type="ECO:0000256" key="6">
    <source>
        <dbReference type="ARBA" id="ARBA00022840"/>
    </source>
</evidence>
<keyword evidence="3" id="KW-0808">Transferase</keyword>
<evidence type="ECO:0000259" key="8">
    <source>
        <dbReference type="PROSITE" id="PS50011"/>
    </source>
</evidence>
<evidence type="ECO:0000256" key="3">
    <source>
        <dbReference type="ARBA" id="ARBA00022679"/>
    </source>
</evidence>
<dbReference type="Gene3D" id="3.30.200.20">
    <property type="entry name" value="Phosphorylase Kinase, domain 1"/>
    <property type="match status" value="1"/>
</dbReference>
<keyword evidence="6" id="KW-0067">ATP-binding</keyword>
<dbReference type="InterPro" id="IPR000719">
    <property type="entry name" value="Prot_kinase_dom"/>
</dbReference>
<dbReference type="GO" id="GO:0019899">
    <property type="term" value="F:enzyme binding"/>
    <property type="evidence" value="ECO:0007669"/>
    <property type="project" value="UniProtKB-ARBA"/>
</dbReference>
<feature type="domain" description="Protein kinase" evidence="8">
    <location>
        <begin position="46"/>
        <end position="307"/>
    </location>
</feature>
<name>A0A8D8BAP5_CULPI</name>
<evidence type="ECO:0000256" key="7">
    <source>
        <dbReference type="SAM" id="Phobius"/>
    </source>
</evidence>
<dbReference type="InterPro" id="IPR011009">
    <property type="entry name" value="Kinase-like_dom_sf"/>
</dbReference>
<organism evidence="9">
    <name type="scientific">Culex pipiens</name>
    <name type="common">House mosquito</name>
    <dbReference type="NCBI Taxonomy" id="7175"/>
    <lineage>
        <taxon>Eukaryota</taxon>
        <taxon>Metazoa</taxon>
        <taxon>Ecdysozoa</taxon>
        <taxon>Arthropoda</taxon>
        <taxon>Hexapoda</taxon>
        <taxon>Insecta</taxon>
        <taxon>Pterygota</taxon>
        <taxon>Neoptera</taxon>
        <taxon>Endopterygota</taxon>
        <taxon>Diptera</taxon>
        <taxon>Nematocera</taxon>
        <taxon>Culicoidea</taxon>
        <taxon>Culicidae</taxon>
        <taxon>Culicinae</taxon>
        <taxon>Culicini</taxon>
        <taxon>Culex</taxon>
        <taxon>Culex</taxon>
    </lineage>
</organism>
<dbReference type="SMART" id="SM00220">
    <property type="entry name" value="S_TKc"/>
    <property type="match status" value="1"/>
</dbReference>
<protein>
    <submittedName>
        <fullName evidence="9">Mitogen-activated protein kinase kinase kinase 7</fullName>
    </submittedName>
</protein>
<dbReference type="GO" id="GO:0004709">
    <property type="term" value="F:MAP kinase kinase kinase activity"/>
    <property type="evidence" value="ECO:0007669"/>
    <property type="project" value="TreeGrafter"/>
</dbReference>
<evidence type="ECO:0000256" key="4">
    <source>
        <dbReference type="ARBA" id="ARBA00022741"/>
    </source>
</evidence>